<evidence type="ECO:0000313" key="1">
    <source>
        <dbReference type="EMBL" id="GFT42486.1"/>
    </source>
</evidence>
<evidence type="ECO:0000313" key="2">
    <source>
        <dbReference type="Proteomes" id="UP000887013"/>
    </source>
</evidence>
<gene>
    <name evidence="1" type="ORF">NPIL_2741</name>
</gene>
<name>A0A8X6P0S1_NEPPI</name>
<dbReference type="EMBL" id="BMAW01110294">
    <property type="protein sequence ID" value="GFT42486.1"/>
    <property type="molecule type" value="Genomic_DNA"/>
</dbReference>
<keyword evidence="2" id="KW-1185">Reference proteome</keyword>
<accession>A0A8X6P0S1</accession>
<protein>
    <submittedName>
        <fullName evidence="1">Uncharacterized protein</fullName>
    </submittedName>
</protein>
<comment type="caution">
    <text evidence="1">The sequence shown here is derived from an EMBL/GenBank/DDBJ whole genome shotgun (WGS) entry which is preliminary data.</text>
</comment>
<dbReference type="AlphaFoldDB" id="A0A8X6P0S1"/>
<organism evidence="1 2">
    <name type="scientific">Nephila pilipes</name>
    <name type="common">Giant wood spider</name>
    <name type="synonym">Nephila maculata</name>
    <dbReference type="NCBI Taxonomy" id="299642"/>
    <lineage>
        <taxon>Eukaryota</taxon>
        <taxon>Metazoa</taxon>
        <taxon>Ecdysozoa</taxon>
        <taxon>Arthropoda</taxon>
        <taxon>Chelicerata</taxon>
        <taxon>Arachnida</taxon>
        <taxon>Araneae</taxon>
        <taxon>Araneomorphae</taxon>
        <taxon>Entelegynae</taxon>
        <taxon>Araneoidea</taxon>
        <taxon>Nephilidae</taxon>
        <taxon>Nephila</taxon>
    </lineage>
</organism>
<dbReference type="Proteomes" id="UP000887013">
    <property type="component" value="Unassembled WGS sequence"/>
</dbReference>
<reference evidence="1" key="1">
    <citation type="submission" date="2020-08" db="EMBL/GenBank/DDBJ databases">
        <title>Multicomponent nature underlies the extraordinary mechanical properties of spider dragline silk.</title>
        <authorList>
            <person name="Kono N."/>
            <person name="Nakamura H."/>
            <person name="Mori M."/>
            <person name="Yoshida Y."/>
            <person name="Ohtoshi R."/>
            <person name="Malay A.D."/>
            <person name="Moran D.A.P."/>
            <person name="Tomita M."/>
            <person name="Numata K."/>
            <person name="Arakawa K."/>
        </authorList>
    </citation>
    <scope>NUCLEOTIDE SEQUENCE</scope>
</reference>
<sequence length="162" mass="18705">MNIGRNLKSKFAVDLVLYISFELANKYQLLPFAIFTPDQSSPFTRAVQRFAKTSLNFTVNVLQLRNTYHSEELLLTSERFETVCSLFVDQCTRDDFSGFTIESCLENCTILAVLGSLRGMNEETGALFISVQFIMNYLDICESKGYIDCHFWRRVQIYCAER</sequence>
<proteinExistence type="predicted"/>